<evidence type="ECO:0000313" key="2">
    <source>
        <dbReference type="EMBL" id="PZR08585.1"/>
    </source>
</evidence>
<keyword evidence="1" id="KW-1133">Transmembrane helix</keyword>
<comment type="caution">
    <text evidence="2">The sequence shown here is derived from an EMBL/GenBank/DDBJ whole genome shotgun (WGS) entry which is preliminary data.</text>
</comment>
<organism evidence="2 3">
    <name type="scientific">Archangium gephyra</name>
    <dbReference type="NCBI Taxonomy" id="48"/>
    <lineage>
        <taxon>Bacteria</taxon>
        <taxon>Pseudomonadati</taxon>
        <taxon>Myxococcota</taxon>
        <taxon>Myxococcia</taxon>
        <taxon>Myxococcales</taxon>
        <taxon>Cystobacterineae</taxon>
        <taxon>Archangiaceae</taxon>
        <taxon>Archangium</taxon>
    </lineage>
</organism>
<sequence>MKHVFEVLEPPPHGLTRLRAAMDERKKQRLLWPVLVSAVAAAVVVVVNVGRPPNALASEFEARARAGESVTARGASAVEALPSGSPEVVIYRVTSW</sequence>
<keyword evidence="1" id="KW-0472">Membrane</keyword>
<keyword evidence="1" id="KW-0812">Transmembrane</keyword>
<dbReference type="AlphaFoldDB" id="A0A2W5TB10"/>
<proteinExistence type="predicted"/>
<dbReference type="EMBL" id="QFQP01000024">
    <property type="protein sequence ID" value="PZR08585.1"/>
    <property type="molecule type" value="Genomic_DNA"/>
</dbReference>
<name>A0A2W5TB10_9BACT</name>
<evidence type="ECO:0000313" key="3">
    <source>
        <dbReference type="Proteomes" id="UP000249061"/>
    </source>
</evidence>
<gene>
    <name evidence="2" type="ORF">DI536_24055</name>
</gene>
<feature type="transmembrane region" description="Helical" evidence="1">
    <location>
        <begin position="30"/>
        <end position="50"/>
    </location>
</feature>
<protein>
    <submittedName>
        <fullName evidence="2">Uncharacterized protein</fullName>
    </submittedName>
</protein>
<dbReference type="Proteomes" id="UP000249061">
    <property type="component" value="Unassembled WGS sequence"/>
</dbReference>
<reference evidence="2 3" key="1">
    <citation type="submission" date="2017-08" db="EMBL/GenBank/DDBJ databases">
        <title>Infants hospitalized years apart are colonized by the same room-sourced microbial strains.</title>
        <authorList>
            <person name="Brooks B."/>
            <person name="Olm M.R."/>
            <person name="Firek B.A."/>
            <person name="Baker R."/>
            <person name="Thomas B.C."/>
            <person name="Morowitz M.J."/>
            <person name="Banfield J.F."/>
        </authorList>
    </citation>
    <scope>NUCLEOTIDE SEQUENCE [LARGE SCALE GENOMIC DNA]</scope>
    <source>
        <strain evidence="2">S2_003_000_R2_14</strain>
    </source>
</reference>
<evidence type="ECO:0000256" key="1">
    <source>
        <dbReference type="SAM" id="Phobius"/>
    </source>
</evidence>
<accession>A0A2W5TB10</accession>